<dbReference type="NCBIfam" id="NF042915">
    <property type="entry name" value="MAB_1171c_fam"/>
    <property type="match status" value="1"/>
</dbReference>
<keyword evidence="2" id="KW-1133">Transmembrane helix</keyword>
<evidence type="ECO:0000256" key="1">
    <source>
        <dbReference type="SAM" id="MobiDB-lite"/>
    </source>
</evidence>
<dbReference type="InterPro" id="IPR046675">
    <property type="entry name" value="DUF6545"/>
</dbReference>
<organism evidence="4 5">
    <name type="scientific">Streptomyces glomeratus</name>
    <dbReference type="NCBI Taxonomy" id="284452"/>
    <lineage>
        <taxon>Bacteria</taxon>
        <taxon>Bacillati</taxon>
        <taxon>Actinomycetota</taxon>
        <taxon>Actinomycetes</taxon>
        <taxon>Kitasatosporales</taxon>
        <taxon>Streptomycetaceae</taxon>
        <taxon>Streptomyces</taxon>
    </lineage>
</organism>
<feature type="transmembrane region" description="Helical" evidence="2">
    <location>
        <begin position="182"/>
        <end position="200"/>
    </location>
</feature>
<keyword evidence="2" id="KW-0812">Transmembrane</keyword>
<sequence>MNIRDLTYNPYSITAVVLVVSLAYKLPAVIRAGRNPLLRQVGGLLLAACGVFIFAAPPTIAAVNDITGVTNFSAPWVYSLLTGFCASCLLLIIKWRGGPPESIRRARYWVYGSYGTLLSALWILFALGDHHVERLRDLDTYYANTPYMREMIVLYLLGHTAAVLITSALLWSWESRVRGTGWLHKGVVLLGIGYAMNLIYDVVKLTPVVARWTGRDDLDWMSTDLAPLIAALVGLLIALGFILPHVGERLSHRWTTGREYRALGPLARALHSVPAASAPVALGRFAPLELRLTRRQTLIRDALRQAAPFMDAALREEVREHHLAAGCDPATAAAEADAITITAAVSHMRATGRRTPEQPLRLPTESMQDLVSISRALRRGPGTLPAHRTATAEEKSVMS</sequence>
<dbReference type="Proteomes" id="UP001501532">
    <property type="component" value="Unassembled WGS sequence"/>
</dbReference>
<feature type="transmembrane region" description="Helical" evidence="2">
    <location>
        <begin position="147"/>
        <end position="170"/>
    </location>
</feature>
<reference evidence="5" key="1">
    <citation type="journal article" date="2019" name="Int. J. Syst. Evol. Microbiol.">
        <title>The Global Catalogue of Microorganisms (GCM) 10K type strain sequencing project: providing services to taxonomists for standard genome sequencing and annotation.</title>
        <authorList>
            <consortium name="The Broad Institute Genomics Platform"/>
            <consortium name="The Broad Institute Genome Sequencing Center for Infectious Disease"/>
            <person name="Wu L."/>
            <person name="Ma J."/>
        </authorList>
    </citation>
    <scope>NUCLEOTIDE SEQUENCE [LARGE SCALE GENOMIC DNA]</scope>
    <source>
        <strain evidence="5">JCM 9091</strain>
    </source>
</reference>
<feature type="transmembrane region" description="Helical" evidence="2">
    <location>
        <begin position="6"/>
        <end position="24"/>
    </location>
</feature>
<protein>
    <recommendedName>
        <fullName evidence="3">DUF6545 domain-containing protein</fullName>
    </recommendedName>
</protein>
<feature type="transmembrane region" description="Helical" evidence="2">
    <location>
        <begin position="220"/>
        <end position="243"/>
    </location>
</feature>
<accession>A0ABP6M4Z7</accession>
<feature type="transmembrane region" description="Helical" evidence="2">
    <location>
        <begin position="36"/>
        <end position="56"/>
    </location>
</feature>
<gene>
    <name evidence="4" type="ORF">GCM10010448_68880</name>
</gene>
<feature type="domain" description="DUF6545" evidence="3">
    <location>
        <begin position="253"/>
        <end position="378"/>
    </location>
</feature>
<dbReference type="EMBL" id="BAAAUF010000093">
    <property type="protein sequence ID" value="GAA3076926.1"/>
    <property type="molecule type" value="Genomic_DNA"/>
</dbReference>
<evidence type="ECO:0000313" key="5">
    <source>
        <dbReference type="Proteomes" id="UP001501532"/>
    </source>
</evidence>
<dbReference type="Pfam" id="PF20182">
    <property type="entry name" value="DUF6545"/>
    <property type="match status" value="1"/>
</dbReference>
<feature type="region of interest" description="Disordered" evidence="1">
    <location>
        <begin position="377"/>
        <end position="399"/>
    </location>
</feature>
<proteinExistence type="predicted"/>
<feature type="transmembrane region" description="Helical" evidence="2">
    <location>
        <begin position="76"/>
        <end position="96"/>
    </location>
</feature>
<comment type="caution">
    <text evidence="4">The sequence shown here is derived from an EMBL/GenBank/DDBJ whole genome shotgun (WGS) entry which is preliminary data.</text>
</comment>
<evidence type="ECO:0000313" key="4">
    <source>
        <dbReference type="EMBL" id="GAA3076926.1"/>
    </source>
</evidence>
<dbReference type="InterPro" id="IPR050039">
    <property type="entry name" value="MAB_1171c-like"/>
</dbReference>
<name>A0ABP6M4Z7_9ACTN</name>
<evidence type="ECO:0000256" key="2">
    <source>
        <dbReference type="SAM" id="Phobius"/>
    </source>
</evidence>
<keyword evidence="5" id="KW-1185">Reference proteome</keyword>
<feature type="transmembrane region" description="Helical" evidence="2">
    <location>
        <begin position="108"/>
        <end position="127"/>
    </location>
</feature>
<evidence type="ECO:0000259" key="3">
    <source>
        <dbReference type="Pfam" id="PF20182"/>
    </source>
</evidence>
<feature type="compositionally biased region" description="Basic and acidic residues" evidence="1">
    <location>
        <begin position="390"/>
        <end position="399"/>
    </location>
</feature>
<dbReference type="RefSeq" id="WP_234520065.1">
    <property type="nucleotide sequence ID" value="NZ_BAAAUF010000093.1"/>
</dbReference>
<keyword evidence="2" id="KW-0472">Membrane</keyword>